<dbReference type="EMBL" id="QXEC01000034">
    <property type="protein sequence ID" value="RIV32714.1"/>
    <property type="molecule type" value="Genomic_DNA"/>
</dbReference>
<sequence>MTGTDDSDRPVDRFESARNTALQHRDGGTCLHCRHDRCGQHAWAIEELARHPGGRKLLRQLGHPISPDDSTEEGQPR</sequence>
<comment type="caution">
    <text evidence="2">The sequence shown here is derived from an EMBL/GenBank/DDBJ whole genome shotgun (WGS) entry which is preliminary data.</text>
</comment>
<evidence type="ECO:0000313" key="2">
    <source>
        <dbReference type="EMBL" id="RIV32714.1"/>
    </source>
</evidence>
<name>A0A418MNP9_9ACTN</name>
<organism evidence="2 3">
    <name type="scientific">Micromonospora radicis</name>
    <dbReference type="NCBI Taxonomy" id="1894971"/>
    <lineage>
        <taxon>Bacteria</taxon>
        <taxon>Bacillati</taxon>
        <taxon>Actinomycetota</taxon>
        <taxon>Actinomycetes</taxon>
        <taxon>Micromonosporales</taxon>
        <taxon>Micromonosporaceae</taxon>
        <taxon>Micromonospora</taxon>
    </lineage>
</organism>
<feature type="compositionally biased region" description="Basic and acidic residues" evidence="1">
    <location>
        <begin position="1"/>
        <end position="16"/>
    </location>
</feature>
<reference evidence="2 3" key="1">
    <citation type="submission" date="2018-08" db="EMBL/GenBank/DDBJ databases">
        <title>Jishengella sp. nov., isolated from a root of Azadirachta indica A. Juss. var. siamensis Valenton.</title>
        <authorList>
            <person name="Kuncharoen N."/>
            <person name="Tanasupawat S."/>
            <person name="Kudo T."/>
            <person name="Ohkuma M."/>
        </authorList>
    </citation>
    <scope>NUCLEOTIDE SEQUENCE [LARGE SCALE GENOMIC DNA]</scope>
    <source>
        <strain evidence="2 3">AZ1-13</strain>
    </source>
</reference>
<evidence type="ECO:0000256" key="1">
    <source>
        <dbReference type="SAM" id="MobiDB-lite"/>
    </source>
</evidence>
<feature type="region of interest" description="Disordered" evidence="1">
    <location>
        <begin position="58"/>
        <end position="77"/>
    </location>
</feature>
<keyword evidence="3" id="KW-1185">Reference proteome</keyword>
<feature type="region of interest" description="Disordered" evidence="1">
    <location>
        <begin position="1"/>
        <end position="24"/>
    </location>
</feature>
<dbReference type="Proteomes" id="UP000283832">
    <property type="component" value="Unassembled WGS sequence"/>
</dbReference>
<accession>A0A418MNP9</accession>
<gene>
    <name evidence="2" type="ORF">D2L64_24425</name>
</gene>
<proteinExistence type="predicted"/>
<protein>
    <submittedName>
        <fullName evidence="2">Uncharacterized protein</fullName>
    </submittedName>
</protein>
<evidence type="ECO:0000313" key="3">
    <source>
        <dbReference type="Proteomes" id="UP000283832"/>
    </source>
</evidence>
<dbReference type="AlphaFoldDB" id="A0A418MNP9"/>